<feature type="signal peptide" evidence="1">
    <location>
        <begin position="1"/>
        <end position="16"/>
    </location>
</feature>
<reference evidence="3" key="1">
    <citation type="submission" date="2016-04" db="EMBL/GenBank/DDBJ databases">
        <title>Cephalotus genome sequencing.</title>
        <authorList>
            <person name="Fukushima K."/>
            <person name="Hasebe M."/>
            <person name="Fang X."/>
        </authorList>
    </citation>
    <scope>NUCLEOTIDE SEQUENCE [LARGE SCALE GENOMIC DNA]</scope>
    <source>
        <strain evidence="3">cv. St1</strain>
    </source>
</reference>
<evidence type="ECO:0000313" key="3">
    <source>
        <dbReference type="Proteomes" id="UP000187406"/>
    </source>
</evidence>
<gene>
    <name evidence="2" type="ORF">CFOL_v3_07570</name>
</gene>
<keyword evidence="1" id="KW-0732">Signal</keyword>
<dbReference type="AlphaFoldDB" id="A0A1Q3B8E5"/>
<organism evidence="2 3">
    <name type="scientific">Cephalotus follicularis</name>
    <name type="common">Albany pitcher plant</name>
    <dbReference type="NCBI Taxonomy" id="3775"/>
    <lineage>
        <taxon>Eukaryota</taxon>
        <taxon>Viridiplantae</taxon>
        <taxon>Streptophyta</taxon>
        <taxon>Embryophyta</taxon>
        <taxon>Tracheophyta</taxon>
        <taxon>Spermatophyta</taxon>
        <taxon>Magnoliopsida</taxon>
        <taxon>eudicotyledons</taxon>
        <taxon>Gunneridae</taxon>
        <taxon>Pentapetalae</taxon>
        <taxon>rosids</taxon>
        <taxon>fabids</taxon>
        <taxon>Oxalidales</taxon>
        <taxon>Cephalotaceae</taxon>
        <taxon>Cephalotus</taxon>
    </lineage>
</organism>
<accession>A0A1Q3B8E5</accession>
<protein>
    <submittedName>
        <fullName evidence="2">Uncharacterized protein</fullName>
    </submittedName>
</protein>
<feature type="chain" id="PRO_5012049400" evidence="1">
    <location>
        <begin position="17"/>
        <end position="125"/>
    </location>
</feature>
<sequence length="125" mass="14838">MTFVSIIMLSFNIVNGFPEALYVCYFVCLLSEHNDIREIVLNGSQSFECKHFFGCILLYSNLFFPSFPWTLKNFWIHRTHLRNILLLQRFWSNDTVEQNGYKRQVNEGFGSFLIFEGKFNHNSSY</sequence>
<name>A0A1Q3B8E5_CEPFO</name>
<dbReference type="Proteomes" id="UP000187406">
    <property type="component" value="Unassembled WGS sequence"/>
</dbReference>
<dbReference type="EMBL" id="BDDD01000330">
    <property type="protein sequence ID" value="GAV64052.1"/>
    <property type="molecule type" value="Genomic_DNA"/>
</dbReference>
<proteinExistence type="predicted"/>
<keyword evidence="3" id="KW-1185">Reference proteome</keyword>
<evidence type="ECO:0000313" key="2">
    <source>
        <dbReference type="EMBL" id="GAV64052.1"/>
    </source>
</evidence>
<evidence type="ECO:0000256" key="1">
    <source>
        <dbReference type="SAM" id="SignalP"/>
    </source>
</evidence>
<dbReference type="InParanoid" id="A0A1Q3B8E5"/>
<comment type="caution">
    <text evidence="2">The sequence shown here is derived from an EMBL/GenBank/DDBJ whole genome shotgun (WGS) entry which is preliminary data.</text>
</comment>